<dbReference type="InterPro" id="IPR042277">
    <property type="entry name" value="IST1-like"/>
</dbReference>
<dbReference type="EMBL" id="CM035421">
    <property type="protein sequence ID" value="KAH7387372.1"/>
    <property type="molecule type" value="Genomic_DNA"/>
</dbReference>
<dbReference type="EMBL" id="CM035421">
    <property type="protein sequence ID" value="KAH7387371.1"/>
    <property type="molecule type" value="Genomic_DNA"/>
</dbReference>
<evidence type="ECO:0000313" key="3">
    <source>
        <dbReference type="EMBL" id="KAH7387371.1"/>
    </source>
</evidence>
<dbReference type="FunFam" id="1.20.1260.60:FF:000002">
    <property type="entry name" value="Vacuolar protein sorting-associated protein IST1"/>
    <property type="match status" value="1"/>
</dbReference>
<feature type="region of interest" description="Disordered" evidence="2">
    <location>
        <begin position="828"/>
        <end position="897"/>
    </location>
</feature>
<feature type="compositionally biased region" description="Basic and acidic residues" evidence="2">
    <location>
        <begin position="663"/>
        <end position="672"/>
    </location>
</feature>
<proteinExistence type="inferred from homology"/>
<evidence type="ECO:0000256" key="1">
    <source>
        <dbReference type="ARBA" id="ARBA00005536"/>
    </source>
</evidence>
<dbReference type="AlphaFoldDB" id="A0A8T2SX46"/>
<feature type="region of interest" description="Disordered" evidence="2">
    <location>
        <begin position="741"/>
        <end position="761"/>
    </location>
</feature>
<feature type="compositionally biased region" description="Basic and acidic residues" evidence="2">
    <location>
        <begin position="684"/>
        <end position="694"/>
    </location>
</feature>
<feature type="region of interest" description="Disordered" evidence="2">
    <location>
        <begin position="659"/>
        <end position="697"/>
    </location>
</feature>
<evidence type="ECO:0000256" key="2">
    <source>
        <dbReference type="SAM" id="MobiDB-lite"/>
    </source>
</evidence>
<protein>
    <recommendedName>
        <fullName evidence="5">IST1-like protein</fullName>
    </recommendedName>
</protein>
<dbReference type="Gene3D" id="1.20.1260.60">
    <property type="entry name" value="Vacuolar protein sorting-associated protein Ist1"/>
    <property type="match status" value="1"/>
</dbReference>
<name>A0A8T2SX46_CERRI</name>
<feature type="compositionally biased region" description="Basic residues" evidence="2">
    <location>
        <begin position="741"/>
        <end position="752"/>
    </location>
</feature>
<comment type="caution">
    <text evidence="3">The sequence shown here is derived from an EMBL/GenBank/DDBJ whole genome shotgun (WGS) entry which is preliminary data.</text>
</comment>
<organism evidence="3 4">
    <name type="scientific">Ceratopteris richardii</name>
    <name type="common">Triangle waterfern</name>
    <dbReference type="NCBI Taxonomy" id="49495"/>
    <lineage>
        <taxon>Eukaryota</taxon>
        <taxon>Viridiplantae</taxon>
        <taxon>Streptophyta</taxon>
        <taxon>Embryophyta</taxon>
        <taxon>Tracheophyta</taxon>
        <taxon>Polypodiopsida</taxon>
        <taxon>Polypodiidae</taxon>
        <taxon>Polypodiales</taxon>
        <taxon>Pteridineae</taxon>
        <taxon>Pteridaceae</taxon>
        <taxon>Parkerioideae</taxon>
        <taxon>Ceratopteris</taxon>
    </lineage>
</organism>
<dbReference type="GO" id="GO:0015031">
    <property type="term" value="P:protein transport"/>
    <property type="evidence" value="ECO:0007669"/>
    <property type="project" value="InterPro"/>
</dbReference>
<feature type="compositionally biased region" description="Polar residues" evidence="2">
    <location>
        <begin position="839"/>
        <end position="860"/>
    </location>
</feature>
<sequence length="935" mass="106537">MASSIAKRPAPIPRWFWFASILGCTPGFKRSRCKKLLKVTISRIKLLRGRREVQVRQLRRDVAQLLQLGQKENAESRLDRLWKEQCLLSAYMKTGEYCQLVKANLSNIALPRECPTDLKEPIASLCFAASCCGDLPELKELREIMVMKYGTDFLCSAHELLPGAHVNGMFLEAFITTEQTEVSRNAILKSIIKEYNVVQPKKSEVPVHDPQKLKVRESHVPYSNNEHYGRHALDRENKHQHARHIGLSTSKPAEEDLVEEEVHNKKAMKVSHRGRQTELSASKSFQEDVGEKLHNVGANKERGAPVPYSNNERCGHHALDRENKRQNGRQVELCTSKPAQEDIVGDQVHTLGAIKVSRAKQGFNKVDGESFVMATPHHNGKGTANMHKDHDNNPTHDNLQYSKHLGLMKKKSNKKILSYACEQTHEEDKSVYGQFVDGLPNRKSDQWDGDEVTSRHCKFTGLQQNGNLNDVEQSHVGSFNCQEKRKSQPKDIPDNLRTSQHEEVLHSNLDHLKKTKSPRDFGRTQHEEEVTCTDLDYPKKNESKWRPHNIQKEVQSVNTDLDNTCKEKDDVWNAHLHGIGGNGAVPLGANPSTYTSQENLYRVKNRKNGGLHECADIGDTSAFNTNAHMLQVDSQQGQIERTHDVAGAAYDTFRSRREKKHTRADYASDRLVEASNDNRGNRNNLKDIQRERSMTDQNNIQNSFVHVGVKAEIEAHENYRGSMIDCNFVHHTQEDCSLSKMQRRSRRTRKNKHNDGTLPGKLMDRKVDMLKMTEKHVNDEVFLSSEPANEYMTHDKGITPKENGWPINCKKPEKGLHFPECKEESAVIWDEDRPDDSEQGNMGKNQSDRNISSNLMNVSLSKPPDRPPPPVPHQRLHSLPNSRRPIPIPPERSVTLDPNQIRSIQEPHVHPKLPEYEDLVASFTALRKANRRDEV</sequence>
<feature type="region of interest" description="Disordered" evidence="2">
    <location>
        <begin position="793"/>
        <end position="815"/>
    </location>
</feature>
<dbReference type="InterPro" id="IPR005061">
    <property type="entry name" value="Ist1"/>
</dbReference>
<dbReference type="OrthoDB" id="29853at2759"/>
<evidence type="ECO:0008006" key="5">
    <source>
        <dbReference type="Google" id="ProtNLM"/>
    </source>
</evidence>
<feature type="region of interest" description="Disordered" evidence="2">
    <location>
        <begin position="266"/>
        <end position="287"/>
    </location>
</feature>
<accession>A0A8T2SX46</accession>
<comment type="similarity">
    <text evidence="1">Belongs to the IST1 family.</text>
</comment>
<reference evidence="3" key="1">
    <citation type="submission" date="2021-08" db="EMBL/GenBank/DDBJ databases">
        <title>WGS assembly of Ceratopteris richardii.</title>
        <authorList>
            <person name="Marchant D.B."/>
            <person name="Chen G."/>
            <person name="Jenkins J."/>
            <person name="Shu S."/>
            <person name="Leebens-Mack J."/>
            <person name="Grimwood J."/>
            <person name="Schmutz J."/>
            <person name="Soltis P."/>
            <person name="Soltis D."/>
            <person name="Chen Z.-H."/>
        </authorList>
    </citation>
    <scope>NUCLEOTIDE SEQUENCE</scope>
    <source>
        <strain evidence="3">Whitten #5841</strain>
        <tissue evidence="3">Leaf</tissue>
    </source>
</reference>
<gene>
    <name evidence="3" type="ORF">KP509_16G019800</name>
</gene>
<dbReference type="Pfam" id="PF03398">
    <property type="entry name" value="Ist1"/>
    <property type="match status" value="1"/>
</dbReference>
<dbReference type="Proteomes" id="UP000825935">
    <property type="component" value="Chromosome 16"/>
</dbReference>
<keyword evidence="4" id="KW-1185">Reference proteome</keyword>
<dbReference type="PANTHER" id="PTHR12161:SF5">
    <property type="entry name" value="IST1 HOMOLOG"/>
    <property type="match status" value="1"/>
</dbReference>
<dbReference type="PANTHER" id="PTHR12161">
    <property type="entry name" value="IST1 FAMILY MEMBER"/>
    <property type="match status" value="1"/>
</dbReference>
<evidence type="ECO:0000313" key="4">
    <source>
        <dbReference type="Proteomes" id="UP000825935"/>
    </source>
</evidence>